<proteinExistence type="predicted"/>
<dbReference type="GO" id="GO:0016787">
    <property type="term" value="F:hydrolase activity"/>
    <property type="evidence" value="ECO:0007669"/>
    <property type="project" value="InterPro"/>
</dbReference>
<reference evidence="2 3" key="1">
    <citation type="journal article" date="2012" name="J. Bacteriol.">
        <title>Genome Sequence of Nitratireductor pacificus Type Strain pht-3B.</title>
        <authorList>
            <person name="Lai Q."/>
            <person name="Li G."/>
            <person name="Shao Z."/>
        </authorList>
    </citation>
    <scope>NUCLEOTIDE SEQUENCE [LARGE SCALE GENOMIC DNA]</scope>
    <source>
        <strain evidence="3">pht-3B</strain>
    </source>
</reference>
<dbReference type="InterPro" id="IPR042047">
    <property type="entry name" value="SleB_dom1"/>
</dbReference>
<sequence length="184" mass="20213">MFQVFLLGGLFVASLSGSPQIPMEVSMRGLAPRPEQKAVPVARHHEKLCLALAVYHEARGEPEAGQLAVTMVVRNRVLSPRYPPTICGVVFQNARWKNRCQFSFACAGASLLPLEGEAWSRALRIASASAVPSRCSGMPEAVATHYHADRVRPAWARSMDRLGRIGQHVFFVEGAVNRRTDCAF</sequence>
<dbReference type="AlphaFoldDB" id="K2MAS4"/>
<accession>K2MAS4</accession>
<dbReference type="InterPro" id="IPR011105">
    <property type="entry name" value="Cell_wall_hydrolase_SleB"/>
</dbReference>
<dbReference type="eggNOG" id="COG3773">
    <property type="taxonomic scope" value="Bacteria"/>
</dbReference>
<dbReference type="PATRIC" id="fig|391937.3.peg.1856"/>
<dbReference type="Pfam" id="PF07486">
    <property type="entry name" value="Hydrolase_2"/>
    <property type="match status" value="1"/>
</dbReference>
<evidence type="ECO:0000259" key="1">
    <source>
        <dbReference type="Pfam" id="PF07486"/>
    </source>
</evidence>
<dbReference type="STRING" id="391937.NA2_09026"/>
<dbReference type="OrthoDB" id="9785345at2"/>
<dbReference type="Gene3D" id="1.10.10.2520">
    <property type="entry name" value="Cell wall hydrolase SleB, domain 1"/>
    <property type="match status" value="1"/>
</dbReference>
<evidence type="ECO:0000313" key="2">
    <source>
        <dbReference type="EMBL" id="EKF19261.1"/>
    </source>
</evidence>
<dbReference type="EMBL" id="AMRM01000008">
    <property type="protein sequence ID" value="EKF19261.1"/>
    <property type="molecule type" value="Genomic_DNA"/>
</dbReference>
<protein>
    <recommendedName>
        <fullName evidence="1">Cell wall hydrolase SleB domain-containing protein</fullName>
    </recommendedName>
</protein>
<comment type="caution">
    <text evidence="2">The sequence shown here is derived from an EMBL/GenBank/DDBJ whole genome shotgun (WGS) entry which is preliminary data.</text>
</comment>
<feature type="domain" description="Cell wall hydrolase SleB" evidence="1">
    <location>
        <begin position="60"/>
        <end position="171"/>
    </location>
</feature>
<dbReference type="Proteomes" id="UP000006786">
    <property type="component" value="Unassembled WGS sequence"/>
</dbReference>
<organism evidence="2 3">
    <name type="scientific">Nitratireductor pacificus pht-3B</name>
    <dbReference type="NCBI Taxonomy" id="391937"/>
    <lineage>
        <taxon>Bacteria</taxon>
        <taxon>Pseudomonadati</taxon>
        <taxon>Pseudomonadota</taxon>
        <taxon>Alphaproteobacteria</taxon>
        <taxon>Hyphomicrobiales</taxon>
        <taxon>Phyllobacteriaceae</taxon>
        <taxon>Nitratireductor</taxon>
    </lineage>
</organism>
<gene>
    <name evidence="2" type="ORF">NA2_09026</name>
</gene>
<evidence type="ECO:0000313" key="3">
    <source>
        <dbReference type="Proteomes" id="UP000006786"/>
    </source>
</evidence>
<keyword evidence="3" id="KW-1185">Reference proteome</keyword>
<name>K2MAS4_9HYPH</name>